<dbReference type="GO" id="GO:0000976">
    <property type="term" value="F:transcription cis-regulatory region binding"/>
    <property type="evidence" value="ECO:0007669"/>
    <property type="project" value="TreeGrafter"/>
</dbReference>
<dbReference type="PRINTS" id="PR00455">
    <property type="entry name" value="HTHTETR"/>
</dbReference>
<dbReference type="InterPro" id="IPR001647">
    <property type="entry name" value="HTH_TetR"/>
</dbReference>
<dbReference type="Pfam" id="PF00440">
    <property type="entry name" value="TetR_N"/>
    <property type="match status" value="1"/>
</dbReference>
<keyword evidence="7" id="KW-1185">Reference proteome</keyword>
<dbReference type="InterPro" id="IPR050109">
    <property type="entry name" value="HTH-type_TetR-like_transc_reg"/>
</dbReference>
<dbReference type="Proteomes" id="UP000638648">
    <property type="component" value="Unassembled WGS sequence"/>
</dbReference>
<evidence type="ECO:0000256" key="2">
    <source>
        <dbReference type="ARBA" id="ARBA00023125"/>
    </source>
</evidence>
<sequence length="205" mass="22592">MTRDVEPAGLPLRERKKALTRQAILDAAGRLFAARGYDAVTVAEIADAANVSVKTLFVYFRSKEDLVFADTDLIDTLLRRFATRAEGTSHAQVLVDVLVEAARDQAGVGSLESDHRAYGDSPALRSRLLRMWAEFEDRITDQLARESGGPATTAMRLHAIQLVGIIRTTTSRELRAAIDPADPRAVDELERWLRTAARTIESSTS</sequence>
<comment type="caution">
    <text evidence="6">The sequence shown here is derived from an EMBL/GenBank/DDBJ whole genome shotgun (WGS) entry which is preliminary data.</text>
</comment>
<evidence type="ECO:0000256" key="1">
    <source>
        <dbReference type="ARBA" id="ARBA00023015"/>
    </source>
</evidence>
<dbReference type="PANTHER" id="PTHR30055:SF234">
    <property type="entry name" value="HTH-TYPE TRANSCRIPTIONAL REGULATOR BETI"/>
    <property type="match status" value="1"/>
</dbReference>
<dbReference type="Gene3D" id="1.10.357.10">
    <property type="entry name" value="Tetracycline Repressor, domain 2"/>
    <property type="match status" value="1"/>
</dbReference>
<dbReference type="PROSITE" id="PS50977">
    <property type="entry name" value="HTH_TETR_2"/>
    <property type="match status" value="1"/>
</dbReference>
<dbReference type="EMBL" id="JADBEM010000001">
    <property type="protein sequence ID" value="MBE1610119.1"/>
    <property type="molecule type" value="Genomic_DNA"/>
</dbReference>
<keyword evidence="3" id="KW-0804">Transcription</keyword>
<feature type="domain" description="HTH tetR-type" evidence="5">
    <location>
        <begin position="18"/>
        <end position="78"/>
    </location>
</feature>
<reference evidence="6" key="1">
    <citation type="submission" date="2020-10" db="EMBL/GenBank/DDBJ databases">
        <title>Sequencing the genomes of 1000 actinobacteria strains.</title>
        <authorList>
            <person name="Klenk H.-P."/>
        </authorList>
    </citation>
    <scope>NUCLEOTIDE SEQUENCE</scope>
    <source>
        <strain evidence="6">DSM 45354</strain>
    </source>
</reference>
<accession>A0A927N0X0</accession>
<dbReference type="RefSeq" id="WP_192753540.1">
    <property type="nucleotide sequence ID" value="NZ_BAABJL010000131.1"/>
</dbReference>
<evidence type="ECO:0000313" key="7">
    <source>
        <dbReference type="Proteomes" id="UP000638648"/>
    </source>
</evidence>
<dbReference type="GO" id="GO:0003700">
    <property type="term" value="F:DNA-binding transcription factor activity"/>
    <property type="evidence" value="ECO:0007669"/>
    <property type="project" value="TreeGrafter"/>
</dbReference>
<feature type="DNA-binding region" description="H-T-H motif" evidence="4">
    <location>
        <begin position="41"/>
        <end position="60"/>
    </location>
</feature>
<dbReference type="InterPro" id="IPR009057">
    <property type="entry name" value="Homeodomain-like_sf"/>
</dbReference>
<evidence type="ECO:0000256" key="3">
    <source>
        <dbReference type="ARBA" id="ARBA00023163"/>
    </source>
</evidence>
<evidence type="ECO:0000259" key="5">
    <source>
        <dbReference type="PROSITE" id="PS50977"/>
    </source>
</evidence>
<dbReference type="AlphaFoldDB" id="A0A927N0X0"/>
<dbReference type="PANTHER" id="PTHR30055">
    <property type="entry name" value="HTH-TYPE TRANSCRIPTIONAL REGULATOR RUTR"/>
    <property type="match status" value="1"/>
</dbReference>
<evidence type="ECO:0000256" key="4">
    <source>
        <dbReference type="PROSITE-ProRule" id="PRU00335"/>
    </source>
</evidence>
<organism evidence="6 7">
    <name type="scientific">Actinopolymorpha pittospori</name>
    <dbReference type="NCBI Taxonomy" id="648752"/>
    <lineage>
        <taxon>Bacteria</taxon>
        <taxon>Bacillati</taxon>
        <taxon>Actinomycetota</taxon>
        <taxon>Actinomycetes</taxon>
        <taxon>Propionibacteriales</taxon>
        <taxon>Actinopolymorphaceae</taxon>
        <taxon>Actinopolymorpha</taxon>
    </lineage>
</organism>
<evidence type="ECO:0000313" key="6">
    <source>
        <dbReference type="EMBL" id="MBE1610119.1"/>
    </source>
</evidence>
<gene>
    <name evidence="6" type="ORF">HEB94_006967</name>
</gene>
<proteinExistence type="predicted"/>
<protein>
    <submittedName>
        <fullName evidence="6">AcrR family transcriptional regulator</fullName>
    </submittedName>
</protein>
<name>A0A927N0X0_9ACTN</name>
<keyword evidence="2 4" id="KW-0238">DNA-binding</keyword>
<keyword evidence="1" id="KW-0805">Transcription regulation</keyword>
<dbReference type="SUPFAM" id="SSF46689">
    <property type="entry name" value="Homeodomain-like"/>
    <property type="match status" value="1"/>
</dbReference>